<sequence length="109" mass="12077">MTIFDVVRNALLAGFGVQEKIKESIDELVKKGELSETQGAKLVKEWSEKAEKSSDELTKSISDVLAKTLEKMNLPTKENIEDLNKKIKALSARVKKLEATIEGSEQKGT</sequence>
<evidence type="ECO:0008006" key="3">
    <source>
        <dbReference type="Google" id="ProtNLM"/>
    </source>
</evidence>
<keyword evidence="1" id="KW-0175">Coiled coil</keyword>
<gene>
    <name evidence="2" type="ORF">MNBD_NITROSPIRAE02-1694</name>
</gene>
<dbReference type="PANTHER" id="PTHR38664:SF1">
    <property type="entry name" value="SLR0058 PROTEIN"/>
    <property type="match status" value="1"/>
</dbReference>
<dbReference type="PANTHER" id="PTHR38664">
    <property type="entry name" value="SLR0058 PROTEIN"/>
    <property type="match status" value="1"/>
</dbReference>
<evidence type="ECO:0000256" key="1">
    <source>
        <dbReference type="SAM" id="Coils"/>
    </source>
</evidence>
<proteinExistence type="predicted"/>
<dbReference type="AlphaFoldDB" id="A0A3B1D8E9"/>
<dbReference type="EMBL" id="UOGH01000071">
    <property type="protein sequence ID" value="VAX28015.1"/>
    <property type="molecule type" value="Genomic_DNA"/>
</dbReference>
<dbReference type="Pfam" id="PF05597">
    <property type="entry name" value="Phasin"/>
    <property type="match status" value="1"/>
</dbReference>
<name>A0A3B1D8E9_9ZZZZ</name>
<accession>A0A3B1D8E9</accession>
<organism evidence="2">
    <name type="scientific">hydrothermal vent metagenome</name>
    <dbReference type="NCBI Taxonomy" id="652676"/>
    <lineage>
        <taxon>unclassified sequences</taxon>
        <taxon>metagenomes</taxon>
        <taxon>ecological metagenomes</taxon>
    </lineage>
</organism>
<dbReference type="InterPro" id="IPR008769">
    <property type="entry name" value="PhaF_PhaI"/>
</dbReference>
<protein>
    <recommendedName>
        <fullName evidence="3">Polyhydroxyalkanoate synthesis regulator phasin</fullName>
    </recommendedName>
</protein>
<evidence type="ECO:0000313" key="2">
    <source>
        <dbReference type="EMBL" id="VAX28015.1"/>
    </source>
</evidence>
<reference evidence="2" key="1">
    <citation type="submission" date="2018-06" db="EMBL/GenBank/DDBJ databases">
        <authorList>
            <person name="Zhirakovskaya E."/>
        </authorList>
    </citation>
    <scope>NUCLEOTIDE SEQUENCE</scope>
</reference>
<feature type="coiled-coil region" evidence="1">
    <location>
        <begin position="80"/>
        <end position="107"/>
    </location>
</feature>